<dbReference type="InterPro" id="IPR002241">
    <property type="entry name" value="Glyco_hydro_27"/>
</dbReference>
<comment type="caution">
    <text evidence="4">The sequence shown here is derived from an EMBL/GenBank/DDBJ whole genome shotgun (WGS) entry which is preliminary data.</text>
</comment>
<evidence type="ECO:0000256" key="3">
    <source>
        <dbReference type="ARBA" id="ARBA00023295"/>
    </source>
</evidence>
<evidence type="ECO:0000313" key="4">
    <source>
        <dbReference type="EMBL" id="MBD2757667.1"/>
    </source>
</evidence>
<reference evidence="4" key="1">
    <citation type="submission" date="2020-09" db="EMBL/GenBank/DDBJ databases">
        <authorList>
            <person name="Kim M.K."/>
        </authorList>
    </citation>
    <scope>NUCLEOTIDE SEQUENCE</scope>
    <source>
        <strain evidence="4">BT704</strain>
    </source>
</reference>
<name>A0A927B9I7_9BACT</name>
<dbReference type="EMBL" id="JACXAA010000027">
    <property type="protein sequence ID" value="MBD2757667.1"/>
    <property type="molecule type" value="Genomic_DNA"/>
</dbReference>
<keyword evidence="3" id="KW-0326">Glycosidase</keyword>
<gene>
    <name evidence="4" type="ORF">IC230_32650</name>
</gene>
<dbReference type="RefSeq" id="WP_191043290.1">
    <property type="nucleotide sequence ID" value="NZ_JACXAA010000027.1"/>
</dbReference>
<comment type="similarity">
    <text evidence="1">Belongs to the glycosyl hydrolase 27 family.</text>
</comment>
<sequence>MAKTHIHLITLTKSLVLYLLNRRCFLLLLSWPSTMLIAQATKIRSADVLAMPFGRTNQITYNLTSGTADVTYGRSPIITGAFAAARNGTFEVNSKVYTTRQARKITLRDALGTGTRYVITLTGKGLPAMQQVFDTYPDKSYFFTEISLRGQSISSNYLAPLVANQVNNGSTGDNRVLFVPFDNDTFIRYNAKSMSTSLTNTSSEVTAFYENTSRNGLVIGSVEHMVWKTGVKTTGIGQRLSELVVWSGYADSTITRDKKPHGTLSGNHVKSAKLFVGYFNDWRLGLEAYGKANRLAEPRYVFDWKKPTPVGWNSWGAIQTKLSLANAKSVVDFFANELKGFRNDSTAYIDLDSYWDNLSSGGLTGDFSQLKQFADYCKAQHLKPGIYWAPFVDWRKRDRTVEGSTYPYSEIWTKVNGKYHELDGARALDPTHPGTQQRLAYVINKFKDCGFEMIKIDFIGHAAIEADHFYDSTVTTGMQAFRKGMEFLNDQLADKMLIYVAISPSLATGRYAHMRRIACDAFHSMADTRYTLNSTNYGWWQTHLYDFIDADHTVFGTESEGVNRARLASALVTGTLITGDNYATSGQWLSRAQSLLQNPALLAIARAGIAFRPVEGNTGESATNLFVRETDRYVYLAVFNYEDNKTVSIDFSRIGLRAGRYVAKELYSNTTLAAQDSMKITFDEPDARIYQINKQSPERSEQKIR</sequence>
<protein>
    <submittedName>
        <fullName evidence="4">Alpha-galactosidase</fullName>
    </submittedName>
</protein>
<dbReference type="AlphaFoldDB" id="A0A927B9I7"/>
<evidence type="ECO:0000313" key="5">
    <source>
        <dbReference type="Proteomes" id="UP000653797"/>
    </source>
</evidence>
<dbReference type="PANTHER" id="PTHR11452">
    <property type="entry name" value="ALPHA-GALACTOSIDASE/ALPHA-N-ACETYLGALACTOSAMINIDASE"/>
    <property type="match status" value="1"/>
</dbReference>
<keyword evidence="5" id="KW-1185">Reference proteome</keyword>
<dbReference type="InterPro" id="IPR013785">
    <property type="entry name" value="Aldolase_TIM"/>
</dbReference>
<dbReference type="Gene3D" id="3.20.20.70">
    <property type="entry name" value="Aldolase class I"/>
    <property type="match status" value="1"/>
</dbReference>
<proteinExistence type="inferred from homology"/>
<dbReference type="GO" id="GO:0004553">
    <property type="term" value="F:hydrolase activity, hydrolyzing O-glycosyl compounds"/>
    <property type="evidence" value="ECO:0007669"/>
    <property type="project" value="InterPro"/>
</dbReference>
<dbReference type="Proteomes" id="UP000653797">
    <property type="component" value="Unassembled WGS sequence"/>
</dbReference>
<dbReference type="GO" id="GO:0005975">
    <property type="term" value="P:carbohydrate metabolic process"/>
    <property type="evidence" value="ECO:0007669"/>
    <property type="project" value="InterPro"/>
</dbReference>
<organism evidence="4 5">
    <name type="scientific">Spirosoma validum</name>
    <dbReference type="NCBI Taxonomy" id="2771355"/>
    <lineage>
        <taxon>Bacteria</taxon>
        <taxon>Pseudomonadati</taxon>
        <taxon>Bacteroidota</taxon>
        <taxon>Cytophagia</taxon>
        <taxon>Cytophagales</taxon>
        <taxon>Cytophagaceae</taxon>
        <taxon>Spirosoma</taxon>
    </lineage>
</organism>
<dbReference type="PANTHER" id="PTHR11452:SF75">
    <property type="entry name" value="ALPHA-GALACTOSIDASE MEL1"/>
    <property type="match status" value="1"/>
</dbReference>
<accession>A0A927B9I7</accession>
<evidence type="ECO:0000256" key="1">
    <source>
        <dbReference type="ARBA" id="ARBA00009743"/>
    </source>
</evidence>
<dbReference type="InterPro" id="IPR017853">
    <property type="entry name" value="GH"/>
</dbReference>
<keyword evidence="2" id="KW-0378">Hydrolase</keyword>
<dbReference type="SUPFAM" id="SSF51445">
    <property type="entry name" value="(Trans)glycosidases"/>
    <property type="match status" value="1"/>
</dbReference>
<evidence type="ECO:0000256" key="2">
    <source>
        <dbReference type="ARBA" id="ARBA00022801"/>
    </source>
</evidence>